<evidence type="ECO:0000256" key="1">
    <source>
        <dbReference type="SAM" id="SignalP"/>
    </source>
</evidence>
<reference evidence="3 4" key="1">
    <citation type="journal article" date="2012" name="Stand. Genomic Sci.">
        <title>Genome sequence of the orange-pigmented seawater bacterium Owenweeksia hongkongensis type strain (UST20020801(T)).</title>
        <authorList>
            <person name="Riedel T."/>
            <person name="Held B."/>
            <person name="Nolan M."/>
            <person name="Lucas S."/>
            <person name="Lapidus A."/>
            <person name="Tice H."/>
            <person name="Del Rio T.G."/>
            <person name="Cheng J.F."/>
            <person name="Han C."/>
            <person name="Tapia R."/>
            <person name="Goodwin L.A."/>
            <person name="Pitluck S."/>
            <person name="Liolios K."/>
            <person name="Mavromatis K."/>
            <person name="Pagani I."/>
            <person name="Ivanova N."/>
            <person name="Mikhailova N."/>
            <person name="Pati A."/>
            <person name="Chen A."/>
            <person name="Palaniappan K."/>
            <person name="Rohde M."/>
            <person name="Tindall B.J."/>
            <person name="Detter J.C."/>
            <person name="Goker M."/>
            <person name="Woyke T."/>
            <person name="Bristow J."/>
            <person name="Eisen J.A."/>
            <person name="Markowitz V."/>
            <person name="Hugenholtz P."/>
            <person name="Klenk H.P."/>
            <person name="Kyrpides N.C."/>
        </authorList>
    </citation>
    <scope>NUCLEOTIDE SEQUENCE</scope>
    <source>
        <strain evidence="4">DSM 17368 / JCM 12287 / NRRL B-23963</strain>
    </source>
</reference>
<dbReference type="Gene3D" id="2.70.70.10">
    <property type="entry name" value="Glucose Permease (Domain IIA)"/>
    <property type="match status" value="1"/>
</dbReference>
<evidence type="ECO:0000313" key="4">
    <source>
        <dbReference type="Proteomes" id="UP000005631"/>
    </source>
</evidence>
<dbReference type="Proteomes" id="UP000005631">
    <property type="component" value="Chromosome"/>
</dbReference>
<feature type="signal peptide" evidence="1">
    <location>
        <begin position="1"/>
        <end position="21"/>
    </location>
</feature>
<feature type="domain" description="M23ase beta-sheet core" evidence="2">
    <location>
        <begin position="51"/>
        <end position="109"/>
    </location>
</feature>
<gene>
    <name evidence="3" type="ordered locus">Oweho_1278</name>
</gene>
<organism evidence="3 4">
    <name type="scientific">Owenweeksia hongkongensis (strain DSM 17368 / CIP 108786 / JCM 12287 / NRRL B-23963 / UST20020801)</name>
    <dbReference type="NCBI Taxonomy" id="926562"/>
    <lineage>
        <taxon>Bacteria</taxon>
        <taxon>Pseudomonadati</taxon>
        <taxon>Bacteroidota</taxon>
        <taxon>Flavobacteriia</taxon>
        <taxon>Flavobacteriales</taxon>
        <taxon>Owenweeksiaceae</taxon>
        <taxon>Owenweeksia</taxon>
    </lineage>
</organism>
<dbReference type="EMBL" id="CP003156">
    <property type="protein sequence ID" value="AEV32278.1"/>
    <property type="molecule type" value="Genomic_DNA"/>
</dbReference>
<dbReference type="STRING" id="926562.Oweho_1278"/>
<dbReference type="AlphaFoldDB" id="G8R6U3"/>
<protein>
    <submittedName>
        <fullName evidence="3">Metalloendopeptidase-like membrane protein</fullName>
    </submittedName>
</protein>
<dbReference type="eggNOG" id="COG0739">
    <property type="taxonomic scope" value="Bacteria"/>
</dbReference>
<sequence>MKQRSPLAFFALFLFSFLANAQDYPQDEFISPLEMPLFLSGTFGELRTNHFHAGIDIKTGGREGQRVLAVADGFVSRIKVSPYGYGNALYIVHPNGYTSVYGHLQRFNDTIQAFIREEQKRQKSFEVELFPLAKVFPVKQGDLVALSGNSGGSGGPHLHFEIRDTRTEKIINPLLFGFDVKDGRSPDIYNLEVYEFDKEELVSSYTRSLLRQGDGVYSLTGNSLIEVSNPASFGITTTDRLDGVPNKNGVYSIRMIIGEEVYYHFVAETFAFAETRYINSHIDFAQKACCRRTINKMYLEPNNQFSAYRVKERMKLTDLVADSIYPVNIEVSDRAGNVSTLNFELKYSPPEVELAEAPEPDLPKFNYAQTNFFKKDNFQVVLPEGALYSDIYVQYEKKAACSECLSFIHEIATREVPVQKYYTLKIKPDAEYHGDKSKLFIASFKDGKLDDYEGGRWENGFVVARTRQFGEFAVMVDTVPPSVSPVNFRDGSNVHGASRLSFIISDKLSGIDDYSVTIDGEWVLFEYDAKNRLIYTDVRALNLEDGERVLRISVSDDKGNVTEKTYHLIF</sequence>
<keyword evidence="4" id="KW-1185">Reference proteome</keyword>
<dbReference type="GO" id="GO:0004222">
    <property type="term" value="F:metalloendopeptidase activity"/>
    <property type="evidence" value="ECO:0007669"/>
    <property type="project" value="TreeGrafter"/>
</dbReference>
<feature type="chain" id="PRO_5003515523" evidence="1">
    <location>
        <begin position="22"/>
        <end position="570"/>
    </location>
</feature>
<dbReference type="HOGENOM" id="CLU_025250_0_0_10"/>
<name>G8R6U3_OWEHD</name>
<dbReference type="InterPro" id="IPR050570">
    <property type="entry name" value="Cell_wall_metabolism_enzyme"/>
</dbReference>
<proteinExistence type="predicted"/>
<evidence type="ECO:0000259" key="2">
    <source>
        <dbReference type="Pfam" id="PF01551"/>
    </source>
</evidence>
<keyword evidence="1" id="KW-0732">Signal</keyword>
<dbReference type="Pfam" id="PF01551">
    <property type="entry name" value="Peptidase_M23"/>
    <property type="match status" value="1"/>
</dbReference>
<dbReference type="CDD" id="cd12797">
    <property type="entry name" value="M23_peptidase"/>
    <property type="match status" value="1"/>
</dbReference>
<dbReference type="PANTHER" id="PTHR21666:SF285">
    <property type="entry name" value="M23 FAMILY METALLOPEPTIDASE"/>
    <property type="match status" value="1"/>
</dbReference>
<dbReference type="PANTHER" id="PTHR21666">
    <property type="entry name" value="PEPTIDASE-RELATED"/>
    <property type="match status" value="1"/>
</dbReference>
<dbReference type="KEGG" id="oho:Oweho_1278"/>
<dbReference type="SUPFAM" id="SSF51261">
    <property type="entry name" value="Duplicated hybrid motif"/>
    <property type="match status" value="1"/>
</dbReference>
<dbReference type="PATRIC" id="fig|926562.3.peg.1288"/>
<accession>G8R6U3</accession>
<evidence type="ECO:0000313" key="3">
    <source>
        <dbReference type="EMBL" id="AEV32278.1"/>
    </source>
</evidence>
<dbReference type="InterPro" id="IPR016047">
    <property type="entry name" value="M23ase_b-sheet_dom"/>
</dbReference>
<dbReference type="InterPro" id="IPR011055">
    <property type="entry name" value="Dup_hybrid_motif"/>
</dbReference>